<accession>A0ABQ9EGU3</accession>
<dbReference type="Pfam" id="PF04832">
    <property type="entry name" value="SOUL"/>
    <property type="match status" value="2"/>
</dbReference>
<gene>
    <name evidence="3" type="ORF">KUTeg_018091</name>
</gene>
<reference evidence="3 4" key="1">
    <citation type="submission" date="2022-12" db="EMBL/GenBank/DDBJ databases">
        <title>Chromosome-level genome of Tegillarca granosa.</title>
        <authorList>
            <person name="Kim J."/>
        </authorList>
    </citation>
    <scope>NUCLEOTIDE SEQUENCE [LARGE SCALE GENOMIC DNA]</scope>
    <source>
        <strain evidence="3">Teg-2019</strain>
        <tissue evidence="3">Adductor muscle</tissue>
    </source>
</reference>
<organism evidence="3 4">
    <name type="scientific">Tegillarca granosa</name>
    <name type="common">Malaysian cockle</name>
    <name type="synonym">Anadara granosa</name>
    <dbReference type="NCBI Taxonomy" id="220873"/>
    <lineage>
        <taxon>Eukaryota</taxon>
        <taxon>Metazoa</taxon>
        <taxon>Spiralia</taxon>
        <taxon>Lophotrochozoa</taxon>
        <taxon>Mollusca</taxon>
        <taxon>Bivalvia</taxon>
        <taxon>Autobranchia</taxon>
        <taxon>Pteriomorphia</taxon>
        <taxon>Arcoida</taxon>
        <taxon>Arcoidea</taxon>
        <taxon>Arcidae</taxon>
        <taxon>Tegillarca</taxon>
    </lineage>
</organism>
<keyword evidence="4" id="KW-1185">Reference proteome</keyword>
<dbReference type="Proteomes" id="UP001217089">
    <property type="component" value="Unassembled WGS sequence"/>
</dbReference>
<dbReference type="PANTHER" id="PTHR11220">
    <property type="entry name" value="HEME-BINDING PROTEIN-RELATED"/>
    <property type="match status" value="1"/>
</dbReference>
<proteinExistence type="inferred from homology"/>
<evidence type="ECO:0000313" key="3">
    <source>
        <dbReference type="EMBL" id="KAJ8304508.1"/>
    </source>
</evidence>
<dbReference type="PANTHER" id="PTHR11220:SF72">
    <property type="entry name" value="HEME-BINDING PROTEIN 2-LIKE ISOFORM X2"/>
    <property type="match status" value="1"/>
</dbReference>
<evidence type="ECO:0000256" key="2">
    <source>
        <dbReference type="SAM" id="SignalP"/>
    </source>
</evidence>
<dbReference type="EMBL" id="JARBDR010000903">
    <property type="protein sequence ID" value="KAJ8304508.1"/>
    <property type="molecule type" value="Genomic_DNA"/>
</dbReference>
<dbReference type="Gene3D" id="3.20.80.10">
    <property type="entry name" value="Regulatory factor, effector binding domain"/>
    <property type="match status" value="2"/>
</dbReference>
<evidence type="ECO:0008006" key="5">
    <source>
        <dbReference type="Google" id="ProtNLM"/>
    </source>
</evidence>
<comment type="caution">
    <text evidence="3">The sequence shown here is derived from an EMBL/GenBank/DDBJ whole genome shotgun (WGS) entry which is preliminary data.</text>
</comment>
<protein>
    <recommendedName>
        <fullName evidence="5">Heme-binding protein 2</fullName>
    </recommendedName>
</protein>
<dbReference type="SUPFAM" id="SSF55136">
    <property type="entry name" value="Probable bacterial effector-binding domain"/>
    <property type="match status" value="2"/>
</dbReference>
<comment type="similarity">
    <text evidence="1">Belongs to the HEBP family.</text>
</comment>
<feature type="signal peptide" evidence="2">
    <location>
        <begin position="1"/>
        <end position="16"/>
    </location>
</feature>
<sequence>MIQILLSMALTSSVIAAGIPKIEQDQPPAFCNKLDCPKFETVQTFKEGYELRRYQPSKWVATNVSAIEFTREINTEMFYKLFYYIAGNNSKHMKIPMTAPVLTNITHGAGPDCESLFEMHFMIPFDLQDDTPSPTDPKLYITTLPQIEAYVRSFGGFPQQNDYVKAVSELADEIKDSSKYNEAFYFEAGYDGPERFTHRHNEVWLGYEIRRYEASRWVATNKTTMEYTDQDRREMFFRLFHYISGNNTQDLKIPMTSPVLTKVSHGPGPTCESDFFMYFMIPFNMQANTPKPTDSKAYIVDMPQMDVFVKSFGGRPSEDDKIHQLELLASEIVDVNQFESSFFFTAGYDGPYTLNRHNEVWLAKI</sequence>
<evidence type="ECO:0000313" key="4">
    <source>
        <dbReference type="Proteomes" id="UP001217089"/>
    </source>
</evidence>
<name>A0ABQ9EGU3_TEGGR</name>
<evidence type="ECO:0000256" key="1">
    <source>
        <dbReference type="ARBA" id="ARBA00009817"/>
    </source>
</evidence>
<dbReference type="InterPro" id="IPR006917">
    <property type="entry name" value="SOUL_heme-bd"/>
</dbReference>
<dbReference type="InterPro" id="IPR011256">
    <property type="entry name" value="Reg_factor_effector_dom_sf"/>
</dbReference>
<keyword evidence="2" id="KW-0732">Signal</keyword>
<feature type="chain" id="PRO_5047088292" description="Heme-binding protein 2" evidence="2">
    <location>
        <begin position="17"/>
        <end position="365"/>
    </location>
</feature>